<dbReference type="Gene3D" id="1.10.10.10">
    <property type="entry name" value="Winged helix-like DNA-binding domain superfamily/Winged helix DNA-binding domain"/>
    <property type="match status" value="1"/>
</dbReference>
<dbReference type="InterPro" id="IPR013324">
    <property type="entry name" value="RNA_pol_sigma_r3/r4-like"/>
</dbReference>
<dbReference type="PANTHER" id="PTHR43133:SF8">
    <property type="entry name" value="RNA POLYMERASE SIGMA FACTOR HI_1459-RELATED"/>
    <property type="match status" value="1"/>
</dbReference>
<dbReference type="GO" id="GO:0016987">
    <property type="term" value="F:sigma factor activity"/>
    <property type="evidence" value="ECO:0007669"/>
    <property type="project" value="UniProtKB-KW"/>
</dbReference>
<keyword evidence="4" id="KW-0238">DNA-binding</keyword>
<evidence type="ECO:0000313" key="9">
    <source>
        <dbReference type="Proteomes" id="UP000829925"/>
    </source>
</evidence>
<dbReference type="Gene3D" id="1.10.1740.10">
    <property type="match status" value="1"/>
</dbReference>
<dbReference type="GO" id="GO:0006352">
    <property type="term" value="P:DNA-templated transcription initiation"/>
    <property type="evidence" value="ECO:0007669"/>
    <property type="project" value="InterPro"/>
</dbReference>
<keyword evidence="9" id="KW-1185">Reference proteome</keyword>
<dbReference type="EMBL" id="CP095053">
    <property type="protein sequence ID" value="UOR04318.1"/>
    <property type="molecule type" value="Genomic_DNA"/>
</dbReference>
<evidence type="ECO:0000313" key="8">
    <source>
        <dbReference type="EMBL" id="UOR04318.1"/>
    </source>
</evidence>
<dbReference type="SUPFAM" id="SSF88659">
    <property type="entry name" value="Sigma3 and sigma4 domains of RNA polymerase sigma factors"/>
    <property type="match status" value="1"/>
</dbReference>
<evidence type="ECO:0000256" key="4">
    <source>
        <dbReference type="ARBA" id="ARBA00023125"/>
    </source>
</evidence>
<evidence type="ECO:0000259" key="7">
    <source>
        <dbReference type="Pfam" id="PF08281"/>
    </source>
</evidence>
<dbReference type="InterPro" id="IPR013325">
    <property type="entry name" value="RNA_pol_sigma_r2"/>
</dbReference>
<gene>
    <name evidence="8" type="ORF">MUN82_15385</name>
</gene>
<evidence type="ECO:0000256" key="2">
    <source>
        <dbReference type="ARBA" id="ARBA00023015"/>
    </source>
</evidence>
<keyword evidence="3" id="KW-0731">Sigma factor</keyword>
<evidence type="ECO:0000256" key="5">
    <source>
        <dbReference type="ARBA" id="ARBA00023163"/>
    </source>
</evidence>
<dbReference type="InterPro" id="IPR039425">
    <property type="entry name" value="RNA_pol_sigma-70-like"/>
</dbReference>
<keyword evidence="2" id="KW-0805">Transcription regulation</keyword>
<feature type="domain" description="RNA polymerase sigma-70 region 2" evidence="6">
    <location>
        <begin position="26"/>
        <end position="95"/>
    </location>
</feature>
<evidence type="ECO:0000256" key="1">
    <source>
        <dbReference type="ARBA" id="ARBA00010641"/>
    </source>
</evidence>
<dbReference type="NCBIfam" id="TIGR02937">
    <property type="entry name" value="sigma70-ECF"/>
    <property type="match status" value="1"/>
</dbReference>
<evidence type="ECO:0000256" key="3">
    <source>
        <dbReference type="ARBA" id="ARBA00023082"/>
    </source>
</evidence>
<name>A0A8T9SQ87_9BACT</name>
<dbReference type="InterPro" id="IPR013249">
    <property type="entry name" value="RNA_pol_sigma70_r4_t2"/>
</dbReference>
<sequence length="212" mass="24223">METMQPSDSALISLYITGKESAFEILLERHKSRVFTTIMLIVRDEDVADDLVQDTFIKAIHTMKSGRYNEEGKFSSWICRIAHNLAIDFFRREKRSPLLNLDTTSHAFNSLSLAEEGAEAQLTREETYARLRELIQDLPAAQKEVLVMRHYGDMSFQEIANATGVSINTALGRMRYALINLRKKMAAQPVFYDQNLYTREAAPVRVQRAASE</sequence>
<dbReference type="Proteomes" id="UP000829925">
    <property type="component" value="Chromosome"/>
</dbReference>
<comment type="similarity">
    <text evidence="1">Belongs to the sigma-70 factor family. ECF subfamily.</text>
</comment>
<accession>A0A8T9SQ87</accession>
<dbReference type="InterPro" id="IPR014284">
    <property type="entry name" value="RNA_pol_sigma-70_dom"/>
</dbReference>
<organism evidence="8 9">
    <name type="scientific">Hymenobacter aerilatus</name>
    <dbReference type="NCBI Taxonomy" id="2932251"/>
    <lineage>
        <taxon>Bacteria</taxon>
        <taxon>Pseudomonadati</taxon>
        <taxon>Bacteroidota</taxon>
        <taxon>Cytophagia</taxon>
        <taxon>Cytophagales</taxon>
        <taxon>Hymenobacteraceae</taxon>
        <taxon>Hymenobacter</taxon>
    </lineage>
</organism>
<proteinExistence type="inferred from homology"/>
<dbReference type="KEGG" id="haei:MUN82_15385"/>
<dbReference type="InterPro" id="IPR036388">
    <property type="entry name" value="WH-like_DNA-bd_sf"/>
</dbReference>
<dbReference type="AlphaFoldDB" id="A0A8T9SQ87"/>
<evidence type="ECO:0000259" key="6">
    <source>
        <dbReference type="Pfam" id="PF04542"/>
    </source>
</evidence>
<dbReference type="PANTHER" id="PTHR43133">
    <property type="entry name" value="RNA POLYMERASE ECF-TYPE SIGMA FACTO"/>
    <property type="match status" value="1"/>
</dbReference>
<dbReference type="SUPFAM" id="SSF88946">
    <property type="entry name" value="Sigma2 domain of RNA polymerase sigma factors"/>
    <property type="match status" value="1"/>
</dbReference>
<dbReference type="Pfam" id="PF04542">
    <property type="entry name" value="Sigma70_r2"/>
    <property type="match status" value="1"/>
</dbReference>
<dbReference type="InterPro" id="IPR007627">
    <property type="entry name" value="RNA_pol_sigma70_r2"/>
</dbReference>
<dbReference type="GO" id="GO:0003677">
    <property type="term" value="F:DNA binding"/>
    <property type="evidence" value="ECO:0007669"/>
    <property type="project" value="UniProtKB-KW"/>
</dbReference>
<protein>
    <submittedName>
        <fullName evidence="8">Sigma-70 family RNA polymerase sigma factor</fullName>
    </submittedName>
</protein>
<dbReference type="Pfam" id="PF08281">
    <property type="entry name" value="Sigma70_r4_2"/>
    <property type="match status" value="1"/>
</dbReference>
<keyword evidence="5" id="KW-0804">Transcription</keyword>
<dbReference type="RefSeq" id="WP_245091850.1">
    <property type="nucleotide sequence ID" value="NZ_CP095053.1"/>
</dbReference>
<reference evidence="8 9" key="1">
    <citation type="submission" date="2022-04" db="EMBL/GenBank/DDBJ databases">
        <title>Hymenobacter sp. isolated from the air.</title>
        <authorList>
            <person name="Won M."/>
            <person name="Lee C.-M."/>
            <person name="Woen H.-Y."/>
            <person name="Kwon S.-W."/>
        </authorList>
    </citation>
    <scope>NUCLEOTIDE SEQUENCE [LARGE SCALE GENOMIC DNA]</scope>
    <source>
        <strain evidence="9">5413 J-13</strain>
    </source>
</reference>
<feature type="domain" description="RNA polymerase sigma factor 70 region 4 type 2" evidence="7">
    <location>
        <begin position="130"/>
        <end position="169"/>
    </location>
</feature>
<dbReference type="CDD" id="cd06171">
    <property type="entry name" value="Sigma70_r4"/>
    <property type="match status" value="1"/>
</dbReference>